<dbReference type="Gene3D" id="1.20.5.4820">
    <property type="match status" value="1"/>
</dbReference>
<dbReference type="SUPFAM" id="SSF52540">
    <property type="entry name" value="P-loop containing nucleoside triphosphate hydrolases"/>
    <property type="match status" value="1"/>
</dbReference>
<name>A0AAV5WT31_9BILA</name>
<comment type="similarity">
    <text evidence="6">Belongs to the TRAFAC class myosin-kinesin ATPase superfamily. Myosin family.</text>
</comment>
<dbReference type="GO" id="GO:0051015">
    <property type="term" value="F:actin filament binding"/>
    <property type="evidence" value="ECO:0007669"/>
    <property type="project" value="TreeGrafter"/>
</dbReference>
<comment type="caution">
    <text evidence="9">The sequence shown here is derived from an EMBL/GenBank/DDBJ whole genome shotgun (WGS) entry which is preliminary data.</text>
</comment>
<feature type="binding site" evidence="6">
    <location>
        <begin position="95"/>
        <end position="102"/>
    </location>
    <ligand>
        <name>ATP</name>
        <dbReference type="ChEBI" id="CHEBI:30616"/>
    </ligand>
</feature>
<dbReference type="Proteomes" id="UP001432322">
    <property type="component" value="Unassembled WGS sequence"/>
</dbReference>
<feature type="non-terminal residue" evidence="9">
    <location>
        <position position="1"/>
    </location>
</feature>
<evidence type="ECO:0000256" key="1">
    <source>
        <dbReference type="ARBA" id="ARBA00022741"/>
    </source>
</evidence>
<keyword evidence="5 6" id="KW-0009">Actin-binding</keyword>
<gene>
    <name evidence="9" type="ORF">PFISCL1PPCAC_26743</name>
</gene>
<evidence type="ECO:0000256" key="4">
    <source>
        <dbReference type="ARBA" id="ARBA00023175"/>
    </source>
</evidence>
<dbReference type="GO" id="GO:0005737">
    <property type="term" value="C:cytoplasm"/>
    <property type="evidence" value="ECO:0007669"/>
    <property type="project" value="TreeGrafter"/>
</dbReference>
<dbReference type="InterPro" id="IPR038185">
    <property type="entry name" value="MyTH4_dom_sf"/>
</dbReference>
<organism evidence="9 10">
    <name type="scientific">Pristionchus fissidentatus</name>
    <dbReference type="NCBI Taxonomy" id="1538716"/>
    <lineage>
        <taxon>Eukaryota</taxon>
        <taxon>Metazoa</taxon>
        <taxon>Ecdysozoa</taxon>
        <taxon>Nematoda</taxon>
        <taxon>Chromadorea</taxon>
        <taxon>Rhabditida</taxon>
        <taxon>Rhabditina</taxon>
        <taxon>Diplogasteromorpha</taxon>
        <taxon>Diplogasteroidea</taxon>
        <taxon>Neodiplogasteridae</taxon>
        <taxon>Pristionchus</taxon>
    </lineage>
</organism>
<dbReference type="PANTHER" id="PTHR13140:SF709">
    <property type="entry name" value="UNCONVENTIONAL MYOSIN-XV"/>
    <property type="match status" value="1"/>
</dbReference>
<keyword evidence="3 6" id="KW-0518">Myosin</keyword>
<evidence type="ECO:0000256" key="3">
    <source>
        <dbReference type="ARBA" id="ARBA00023123"/>
    </source>
</evidence>
<dbReference type="Gene3D" id="1.20.120.720">
    <property type="entry name" value="Myosin VI head, motor domain, U50 subdomain"/>
    <property type="match status" value="1"/>
</dbReference>
<dbReference type="GO" id="GO:0007015">
    <property type="term" value="P:actin filament organization"/>
    <property type="evidence" value="ECO:0007669"/>
    <property type="project" value="TreeGrafter"/>
</dbReference>
<feature type="domain" description="MyTH4" evidence="7">
    <location>
        <begin position="804"/>
        <end position="953"/>
    </location>
</feature>
<accession>A0AAV5WT31</accession>
<dbReference type="GO" id="GO:0016020">
    <property type="term" value="C:membrane"/>
    <property type="evidence" value="ECO:0007669"/>
    <property type="project" value="TreeGrafter"/>
</dbReference>
<dbReference type="GO" id="GO:0005524">
    <property type="term" value="F:ATP binding"/>
    <property type="evidence" value="ECO:0007669"/>
    <property type="project" value="UniProtKB-UniRule"/>
</dbReference>
<dbReference type="Gene3D" id="1.10.10.820">
    <property type="match status" value="1"/>
</dbReference>
<dbReference type="InterPro" id="IPR000857">
    <property type="entry name" value="MyTH4_dom"/>
</dbReference>
<proteinExistence type="inferred from homology"/>
<dbReference type="PROSITE" id="PS50096">
    <property type="entry name" value="IQ"/>
    <property type="match status" value="1"/>
</dbReference>
<dbReference type="Pfam" id="PF00784">
    <property type="entry name" value="MyTH4"/>
    <property type="match status" value="1"/>
</dbReference>
<evidence type="ECO:0000256" key="6">
    <source>
        <dbReference type="PROSITE-ProRule" id="PRU00782"/>
    </source>
</evidence>
<dbReference type="Gene3D" id="3.10.20.90">
    <property type="entry name" value="Phosphatidylinositol 3-kinase Catalytic Subunit, Chain A, domain 1"/>
    <property type="match status" value="1"/>
</dbReference>
<dbReference type="Gene3D" id="3.40.850.10">
    <property type="entry name" value="Kinesin motor domain"/>
    <property type="match status" value="1"/>
</dbReference>
<dbReference type="SMART" id="SM00242">
    <property type="entry name" value="MYSc"/>
    <property type="match status" value="1"/>
</dbReference>
<keyword evidence="10" id="KW-1185">Reference proteome</keyword>
<dbReference type="SMART" id="SM00139">
    <property type="entry name" value="MyTH4"/>
    <property type="match status" value="1"/>
</dbReference>
<dbReference type="Gene3D" id="1.25.40.530">
    <property type="entry name" value="MyTH4 domain"/>
    <property type="match status" value="1"/>
</dbReference>
<keyword evidence="2 6" id="KW-0067">ATP-binding</keyword>
<dbReference type="InterPro" id="IPR027417">
    <property type="entry name" value="P-loop_NTPase"/>
</dbReference>
<feature type="region of interest" description="Actin-binding" evidence="6">
    <location>
        <begin position="544"/>
        <end position="566"/>
    </location>
</feature>
<dbReference type="GO" id="GO:0000146">
    <property type="term" value="F:microfilament motor activity"/>
    <property type="evidence" value="ECO:0007669"/>
    <property type="project" value="TreeGrafter"/>
</dbReference>
<dbReference type="PROSITE" id="PS51016">
    <property type="entry name" value="MYTH4"/>
    <property type="match status" value="1"/>
</dbReference>
<dbReference type="InterPro" id="IPR036961">
    <property type="entry name" value="Kinesin_motor_dom_sf"/>
</dbReference>
<dbReference type="Pfam" id="PF00063">
    <property type="entry name" value="Myosin_head"/>
    <property type="match status" value="1"/>
</dbReference>
<reference evidence="9" key="1">
    <citation type="submission" date="2023-10" db="EMBL/GenBank/DDBJ databases">
        <title>Genome assembly of Pristionchus species.</title>
        <authorList>
            <person name="Yoshida K."/>
            <person name="Sommer R.J."/>
        </authorList>
    </citation>
    <scope>NUCLEOTIDE SEQUENCE</scope>
    <source>
        <strain evidence="9">RS5133</strain>
    </source>
</reference>
<evidence type="ECO:0000259" key="8">
    <source>
        <dbReference type="PROSITE" id="PS51456"/>
    </source>
</evidence>
<dbReference type="EMBL" id="BTSY01000007">
    <property type="protein sequence ID" value="GMT35446.1"/>
    <property type="molecule type" value="Genomic_DNA"/>
</dbReference>
<sequence length="1038" mass="118477">AKDKLTDNLLELEETTNDVVLKTLEQRFKKNRIYTKLGNILVAVNPNEKLPIYDGKVIDLYKHEITNEAHIFTTAEQAYLAVREGAPAHNIVFSGESGSGKSHNATAALRYLSSISSSTRNKICPQVIDALHTVLSSFASAKTMKNDQSTRFGYVVELLYKSSSLEGLSIKSAFPLDLTRLANRPVGERNFSVLHQMIAGLSEKEKTNLGIKPDHKFFYLAKDNADVERDQIAFVKLIAALEEVGFTEEQRQFIFTVLSAVLHTGNIYFGKKKTTKPGVEHVVIANDNEAKWIASLLGLDTKKFVPLFTEKKTVSEDSTAIHSFTLDKALDFRDSFASILYEELFNWMLARISFFFKCSESTSTISVIDYYGVERYNTNNGLEQLLVNTANEAVENFILAEIFQKETETYTAEHIKCALEDQKIPSNAKTLDVLTKRPYGILPLLDDECKFPKASDDSYLRHCNLNHLENGEKPEFSIQHFHGTTWYTVNNFLSGNRRSISRAFLELLSESSNVFVSTVFRAIFISRSKDEYSQLAATNLLKAAAALKEKLRSAPCQFVRCLRSNSERIPSKWDEPTISRQIRAYTIKEALEFRTKGFPVKIPIDVFVGRYRCLLSSMITSCQKEREILTDILDGQGSLFQDDFQIGTAHVFLRERLAERLNRLRKNVVYKSAIIVQKTIKRAAVVKIQASCRGWIARRCLHRKKENVFKSLETTTKSTGTLRTYHRTMKDDELGRKKEVTKSLLGPTRHLAEDHYGFRMEEEFETKKVNFYLTIPAEMQRPTIDAVPIEEFAQKHFKGHLLEVRREPIQTPFLPKDSEMEFVMAVEMFKLVLKYTNDASMAAGDLHALARKIIQLAIDNMSMRDELFVQLCNQTYRNQNKTFSNRAWTLLLMSVHSFPPTIAVLPMLLHYFVMQQPLLRTQLMEGLVRKIRTIDAQSCRLYAANRLEYECMQSVHPPVVKVHLPDQDEYLVEAHPWVTAEELAMRVMRERGMGDPEGWSVVVETESDVVCPTQGQFLHDAIAAIEMPQKSRVLDEEV</sequence>
<dbReference type="PANTHER" id="PTHR13140">
    <property type="entry name" value="MYOSIN"/>
    <property type="match status" value="1"/>
</dbReference>
<protein>
    <submittedName>
        <fullName evidence="9">Uncharacterized protein</fullName>
    </submittedName>
</protein>
<dbReference type="PRINTS" id="PR00193">
    <property type="entry name" value="MYOSINHEAVY"/>
</dbReference>
<evidence type="ECO:0000259" key="7">
    <source>
        <dbReference type="PROSITE" id="PS51016"/>
    </source>
</evidence>
<evidence type="ECO:0000313" key="9">
    <source>
        <dbReference type="EMBL" id="GMT35446.1"/>
    </source>
</evidence>
<feature type="non-terminal residue" evidence="9">
    <location>
        <position position="1038"/>
    </location>
</feature>
<evidence type="ECO:0000256" key="2">
    <source>
        <dbReference type="ARBA" id="ARBA00022840"/>
    </source>
</evidence>
<evidence type="ECO:0000313" key="10">
    <source>
        <dbReference type="Proteomes" id="UP001432322"/>
    </source>
</evidence>
<evidence type="ECO:0000256" key="5">
    <source>
        <dbReference type="ARBA" id="ARBA00023203"/>
    </source>
</evidence>
<keyword evidence="1 6" id="KW-0547">Nucleotide-binding</keyword>
<dbReference type="AlphaFoldDB" id="A0AAV5WT31"/>
<feature type="domain" description="Myosin motor" evidence="8">
    <location>
        <begin position="4"/>
        <end position="666"/>
    </location>
</feature>
<dbReference type="Gene3D" id="1.20.58.530">
    <property type="match status" value="1"/>
</dbReference>
<dbReference type="GO" id="GO:0098858">
    <property type="term" value="C:actin-based cell projection"/>
    <property type="evidence" value="ECO:0007669"/>
    <property type="project" value="TreeGrafter"/>
</dbReference>
<dbReference type="PROSITE" id="PS51456">
    <property type="entry name" value="MYOSIN_MOTOR"/>
    <property type="match status" value="1"/>
</dbReference>
<keyword evidence="4 6" id="KW-0505">Motor protein</keyword>
<dbReference type="InterPro" id="IPR001609">
    <property type="entry name" value="Myosin_head_motor_dom-like"/>
</dbReference>
<dbReference type="GO" id="GO:0016459">
    <property type="term" value="C:myosin complex"/>
    <property type="evidence" value="ECO:0007669"/>
    <property type="project" value="UniProtKB-KW"/>
</dbReference>